<dbReference type="EMBL" id="ML993588">
    <property type="protein sequence ID" value="KAF2169445.1"/>
    <property type="molecule type" value="Genomic_DNA"/>
</dbReference>
<dbReference type="InterPro" id="IPR010730">
    <property type="entry name" value="HET"/>
</dbReference>
<reference evidence="2" key="1">
    <citation type="journal article" date="2020" name="Stud. Mycol.">
        <title>101 Dothideomycetes genomes: a test case for predicting lifestyles and emergence of pathogens.</title>
        <authorList>
            <person name="Haridas S."/>
            <person name="Albert R."/>
            <person name="Binder M."/>
            <person name="Bloem J."/>
            <person name="Labutti K."/>
            <person name="Salamov A."/>
            <person name="Andreopoulos B."/>
            <person name="Baker S."/>
            <person name="Barry K."/>
            <person name="Bills G."/>
            <person name="Bluhm B."/>
            <person name="Cannon C."/>
            <person name="Castanera R."/>
            <person name="Culley D."/>
            <person name="Daum C."/>
            <person name="Ezra D."/>
            <person name="Gonzalez J."/>
            <person name="Henrissat B."/>
            <person name="Kuo A."/>
            <person name="Liang C."/>
            <person name="Lipzen A."/>
            <person name="Lutzoni F."/>
            <person name="Magnuson J."/>
            <person name="Mondo S."/>
            <person name="Nolan M."/>
            <person name="Ohm R."/>
            <person name="Pangilinan J."/>
            <person name="Park H.-J."/>
            <person name="Ramirez L."/>
            <person name="Alfaro M."/>
            <person name="Sun H."/>
            <person name="Tritt A."/>
            <person name="Yoshinaga Y."/>
            <person name="Zwiers L.-H."/>
            <person name="Turgeon B."/>
            <person name="Goodwin S."/>
            <person name="Spatafora J."/>
            <person name="Crous P."/>
            <person name="Grigoriev I."/>
        </authorList>
    </citation>
    <scope>NUCLEOTIDE SEQUENCE</scope>
    <source>
        <strain evidence="2">ATCC 36951</strain>
    </source>
</reference>
<sequence length="636" mass="72009">MVLGLSYRPLDPATYEIRLLRVHAGVKGSGRDVIRCDLFHASLQDPGLRYDALSYCWGDESRTAVVNINGQDLTVRLSLESGLRHLRYPDRELIIWVDAICINQADTSEKNHQIQQMDSIYSQSQAVRAWLGPTHHDRQFPLVCLKRWAATFTVPGEFGRGSIPFPIKREDIAVSAADEAAVRRFAQRDYWTRFWILQELALAHSAIIHYGQQEILLDDLFAVRTCLIGLSAPFITESDTQAHLKLPDVQDVNEPDPLLNVLRSLKEIQSILRGEGYVTVDMATFLTSRGSKDPRDRIFGLSCRAATRLTPYQFVTPDYNKTLERVYLEYALCTIQNGDTYGLLRHSGFRLLPETAMGDKDLPSWAIDWRCPVKDTVYRSMRGVAAHNEATRVTATSFTCSRLWVQGTKIDEVCKELPLQFLFAGDNDKHAIGRSRGLFFKDFVLAPRTSQGQSPLLLLYRFIAFAELDCLSRIERDIVYHRDDRMLLELFFATLIKRLLVLELTAPETCSLALQIGSALLPPDARFLEVAELMSHAADIEERARVLMLDIMRFITSDVRFFLTENGRMGVGATRLREGDGIFALAPSGATFALRQEQSPEGPEPWFRNAGECFILDSDTSGTAKEEPDYMDLEIR</sequence>
<feature type="domain" description="Heterokaryon incompatibility" evidence="1">
    <location>
        <begin position="50"/>
        <end position="199"/>
    </location>
</feature>
<proteinExistence type="predicted"/>
<keyword evidence="3" id="KW-1185">Reference proteome</keyword>
<evidence type="ECO:0000259" key="1">
    <source>
        <dbReference type="Pfam" id="PF06985"/>
    </source>
</evidence>
<accession>A0A6A6CQS8</accession>
<dbReference type="Proteomes" id="UP000799537">
    <property type="component" value="Unassembled WGS sequence"/>
</dbReference>
<evidence type="ECO:0000313" key="3">
    <source>
        <dbReference type="Proteomes" id="UP000799537"/>
    </source>
</evidence>
<dbReference type="RefSeq" id="XP_033670334.1">
    <property type="nucleotide sequence ID" value="XM_033805493.1"/>
</dbReference>
<dbReference type="PANTHER" id="PTHR24148">
    <property type="entry name" value="ANKYRIN REPEAT DOMAIN-CONTAINING PROTEIN 39 HOMOLOG-RELATED"/>
    <property type="match status" value="1"/>
</dbReference>
<dbReference type="AlphaFoldDB" id="A0A6A6CQS8"/>
<dbReference type="GeneID" id="54558765"/>
<dbReference type="InterPro" id="IPR052895">
    <property type="entry name" value="HetReg/Transcr_Mod"/>
</dbReference>
<dbReference type="Pfam" id="PF06985">
    <property type="entry name" value="HET"/>
    <property type="match status" value="1"/>
</dbReference>
<name>A0A6A6CQS8_ZASCE</name>
<gene>
    <name evidence="2" type="ORF">M409DRAFT_20664</name>
</gene>
<dbReference type="PANTHER" id="PTHR24148:SF82">
    <property type="entry name" value="HETEROKARYON INCOMPATIBILITY DOMAIN-CONTAINING PROTEIN"/>
    <property type="match status" value="1"/>
</dbReference>
<dbReference type="OrthoDB" id="2157530at2759"/>
<evidence type="ECO:0000313" key="2">
    <source>
        <dbReference type="EMBL" id="KAF2169445.1"/>
    </source>
</evidence>
<protein>
    <recommendedName>
        <fullName evidence="1">Heterokaryon incompatibility domain-containing protein</fullName>
    </recommendedName>
</protein>
<organism evidence="2 3">
    <name type="scientific">Zasmidium cellare ATCC 36951</name>
    <dbReference type="NCBI Taxonomy" id="1080233"/>
    <lineage>
        <taxon>Eukaryota</taxon>
        <taxon>Fungi</taxon>
        <taxon>Dikarya</taxon>
        <taxon>Ascomycota</taxon>
        <taxon>Pezizomycotina</taxon>
        <taxon>Dothideomycetes</taxon>
        <taxon>Dothideomycetidae</taxon>
        <taxon>Mycosphaerellales</taxon>
        <taxon>Mycosphaerellaceae</taxon>
        <taxon>Zasmidium</taxon>
    </lineage>
</organism>